<dbReference type="SUPFAM" id="SSF56281">
    <property type="entry name" value="Metallo-hydrolase/oxidoreductase"/>
    <property type="match status" value="1"/>
</dbReference>
<sequence>MEIKFCGAAREVTGSAHLVTLDDGYTILLDCGLYQGNEDDMEDFNRNWYFNPSEIDCVVLSHAHIDHSGRLPFLVKSGFRGSIYCTHATRSLCAIMLLDSAKIQEYDARYQNERAKSRGDTTTITPLYETKHVTETMKLFRSVGYDQWFTIHDGVEVMYKDAGHILGSASVTLRVDGDKYIGFSGDIGRPDRPILRDPEPMPPLDYLICESTYGDRDHISKPIEDELFLKIIRETCVEKGGKVIIPSFSVGRTQDIVYILDQLFNEGLLPKDIPIYVDSPLAINATQVYGTHPECYDDELNEYLLEDDDPFGFNSLTYVRSVEFSKSLNDKKDPCVIISAAGMANAGRVRHHIANNLEDPDNTILLVGYATPSTPAGMLINGVDRLKLFGQWLQVKARVERIDALSAHGDRWEMLSFLKNQQTLKGLYLVHGDYDVQVAWQAFLEKRGFGPIEIPALRDTVKLYPES</sequence>
<dbReference type="Proteomes" id="UP000753961">
    <property type="component" value="Unassembled WGS sequence"/>
</dbReference>
<feature type="domain" description="Beta-Casp" evidence="3">
    <location>
        <begin position="253"/>
        <end position="379"/>
    </location>
</feature>
<dbReference type="AlphaFoldDB" id="A0A953LCV6"/>
<dbReference type="SMART" id="SM00849">
    <property type="entry name" value="Lactamase_B"/>
    <property type="match status" value="1"/>
</dbReference>
<evidence type="ECO:0000259" key="2">
    <source>
        <dbReference type="SMART" id="SM00849"/>
    </source>
</evidence>
<dbReference type="Pfam" id="PF10996">
    <property type="entry name" value="Beta-Casp"/>
    <property type="match status" value="1"/>
</dbReference>
<evidence type="ECO:0000256" key="1">
    <source>
        <dbReference type="ARBA" id="ARBA00022801"/>
    </source>
</evidence>
<dbReference type="CDD" id="cd16295">
    <property type="entry name" value="TTHA0252-CPSF-like_MBL-fold"/>
    <property type="match status" value="1"/>
</dbReference>
<dbReference type="InterPro" id="IPR001279">
    <property type="entry name" value="Metallo-B-lactamas"/>
</dbReference>
<accession>A0A953LCV6</accession>
<dbReference type="InterPro" id="IPR036866">
    <property type="entry name" value="RibonucZ/Hydroxyglut_hydro"/>
</dbReference>
<protein>
    <submittedName>
        <fullName evidence="4">MBL fold metallo-hydrolase</fullName>
    </submittedName>
</protein>
<dbReference type="EMBL" id="JAHVHU010000019">
    <property type="protein sequence ID" value="MBY5959906.1"/>
    <property type="molecule type" value="Genomic_DNA"/>
</dbReference>
<dbReference type="Gene3D" id="3.40.50.10890">
    <property type="match status" value="1"/>
</dbReference>
<dbReference type="GO" id="GO:0016787">
    <property type="term" value="F:hydrolase activity"/>
    <property type="evidence" value="ECO:0007669"/>
    <property type="project" value="UniProtKB-KW"/>
</dbReference>
<dbReference type="SMART" id="SM01027">
    <property type="entry name" value="Beta-Casp"/>
    <property type="match status" value="1"/>
</dbReference>
<dbReference type="Pfam" id="PF07521">
    <property type="entry name" value="RMMBL"/>
    <property type="match status" value="1"/>
</dbReference>
<evidence type="ECO:0000259" key="3">
    <source>
        <dbReference type="SMART" id="SM01027"/>
    </source>
</evidence>
<evidence type="ECO:0000313" key="5">
    <source>
        <dbReference type="Proteomes" id="UP000753961"/>
    </source>
</evidence>
<organism evidence="4 5">
    <name type="scientific">Membranihabitans marinus</name>
    <dbReference type="NCBI Taxonomy" id="1227546"/>
    <lineage>
        <taxon>Bacteria</taxon>
        <taxon>Pseudomonadati</taxon>
        <taxon>Bacteroidota</taxon>
        <taxon>Saprospiria</taxon>
        <taxon>Saprospirales</taxon>
        <taxon>Saprospiraceae</taxon>
        <taxon>Membranihabitans</taxon>
    </lineage>
</organism>
<dbReference type="InterPro" id="IPR011108">
    <property type="entry name" value="RMMBL"/>
</dbReference>
<comment type="caution">
    <text evidence="4">The sequence shown here is derived from an EMBL/GenBank/DDBJ whole genome shotgun (WGS) entry which is preliminary data.</text>
</comment>
<name>A0A953LCV6_9BACT</name>
<dbReference type="Pfam" id="PF16661">
    <property type="entry name" value="Lactamase_B_6"/>
    <property type="match status" value="1"/>
</dbReference>
<reference evidence="4" key="1">
    <citation type="submission" date="2021-06" db="EMBL/GenBank/DDBJ databases">
        <title>44 bacteria genomes isolated from Dapeng, Shenzhen.</title>
        <authorList>
            <person name="Zheng W."/>
            <person name="Yu S."/>
            <person name="Huang Y."/>
        </authorList>
    </citation>
    <scope>NUCLEOTIDE SEQUENCE</scope>
    <source>
        <strain evidence="4">DP5N28-2</strain>
    </source>
</reference>
<gene>
    <name evidence="4" type="ORF">KUV50_17265</name>
</gene>
<dbReference type="PANTHER" id="PTHR11203">
    <property type="entry name" value="CLEAVAGE AND POLYADENYLATION SPECIFICITY FACTOR FAMILY MEMBER"/>
    <property type="match status" value="1"/>
</dbReference>
<dbReference type="InterPro" id="IPR050698">
    <property type="entry name" value="MBL"/>
</dbReference>
<dbReference type="InterPro" id="IPR022712">
    <property type="entry name" value="Beta_Casp"/>
</dbReference>
<evidence type="ECO:0000313" key="4">
    <source>
        <dbReference type="EMBL" id="MBY5959906.1"/>
    </source>
</evidence>
<dbReference type="Gene3D" id="3.60.15.10">
    <property type="entry name" value="Ribonuclease Z/Hydroxyacylglutathione hydrolase-like"/>
    <property type="match status" value="1"/>
</dbReference>
<dbReference type="GO" id="GO:0004521">
    <property type="term" value="F:RNA endonuclease activity"/>
    <property type="evidence" value="ECO:0007669"/>
    <property type="project" value="TreeGrafter"/>
</dbReference>
<dbReference type="RefSeq" id="WP_222581442.1">
    <property type="nucleotide sequence ID" value="NZ_JAHVHU010000019.1"/>
</dbReference>
<dbReference type="PANTHER" id="PTHR11203:SF37">
    <property type="entry name" value="INTEGRATOR COMPLEX SUBUNIT 11"/>
    <property type="match status" value="1"/>
</dbReference>
<feature type="domain" description="Metallo-beta-lactamase" evidence="2">
    <location>
        <begin position="13"/>
        <end position="232"/>
    </location>
</feature>
<keyword evidence="1" id="KW-0378">Hydrolase</keyword>
<keyword evidence="5" id="KW-1185">Reference proteome</keyword>
<proteinExistence type="predicted"/>